<dbReference type="Proteomes" id="UP000585226">
    <property type="component" value="Unassembled WGS sequence"/>
</dbReference>
<name>A0A7Y8KF25_9PSED</name>
<sequence length="98" mass="10761">MIKVTPDPPRFLSEDALLNRRAIDYYLKACAPDAPNFILNDNLSFEDALAHAADLLHCAVETVQDSGEVLSAQQRAVMHLVGMAKGVVDRALECVQPR</sequence>
<evidence type="ECO:0000313" key="1">
    <source>
        <dbReference type="EMBL" id="NWE86802.1"/>
    </source>
</evidence>
<dbReference type="Pfam" id="PF19619">
    <property type="entry name" value="DUF6124"/>
    <property type="match status" value="1"/>
</dbReference>
<reference evidence="1 2" key="1">
    <citation type="submission" date="2020-04" db="EMBL/GenBank/DDBJ databases">
        <title>Molecular characterization of pseudomonads from Agaricus bisporus reveal novel blotch 2 pathogens in Western Europe.</title>
        <authorList>
            <person name="Taparia T."/>
            <person name="Krijger M."/>
            <person name="Haynes E."/>
            <person name="Elpinstone J.G."/>
            <person name="Noble R."/>
            <person name="Van Der Wolf J."/>
        </authorList>
    </citation>
    <scope>NUCLEOTIDE SEQUENCE [LARGE SCALE GENOMIC DNA]</scope>
    <source>
        <strain evidence="1 2">P8021</strain>
    </source>
</reference>
<evidence type="ECO:0000313" key="2">
    <source>
        <dbReference type="Proteomes" id="UP000585226"/>
    </source>
</evidence>
<proteinExistence type="predicted"/>
<accession>A0A7Y8KF25</accession>
<protein>
    <submittedName>
        <fullName evidence="1">DUF3077 domain-containing protein</fullName>
    </submittedName>
</protein>
<dbReference type="RefSeq" id="WP_033896502.1">
    <property type="nucleotide sequence ID" value="NZ_JACASB010000014.1"/>
</dbReference>
<comment type="caution">
    <text evidence="1">The sequence shown here is derived from an EMBL/GenBank/DDBJ whole genome shotgun (WGS) entry which is preliminary data.</text>
</comment>
<dbReference type="AlphaFoldDB" id="A0A7Y8KF25"/>
<organism evidence="1 2">
    <name type="scientific">Pseudomonas reactans</name>
    <dbReference type="NCBI Taxonomy" id="117680"/>
    <lineage>
        <taxon>Bacteria</taxon>
        <taxon>Pseudomonadati</taxon>
        <taxon>Pseudomonadota</taxon>
        <taxon>Gammaproteobacteria</taxon>
        <taxon>Pseudomonadales</taxon>
        <taxon>Pseudomonadaceae</taxon>
        <taxon>Pseudomonas</taxon>
    </lineage>
</organism>
<gene>
    <name evidence="1" type="ORF">HX893_01495</name>
</gene>
<dbReference type="EMBL" id="JACASD010000004">
    <property type="protein sequence ID" value="NWE86802.1"/>
    <property type="molecule type" value="Genomic_DNA"/>
</dbReference>